<feature type="transmembrane region" description="Helical" evidence="1">
    <location>
        <begin position="132"/>
        <end position="165"/>
    </location>
</feature>
<keyword evidence="1" id="KW-0812">Transmembrane</keyword>
<feature type="transmembrane region" description="Helical" evidence="1">
    <location>
        <begin position="94"/>
        <end position="111"/>
    </location>
</feature>
<feature type="transmembrane region" description="Helical" evidence="1">
    <location>
        <begin position="185"/>
        <end position="210"/>
    </location>
</feature>
<reference evidence="2 3" key="1">
    <citation type="submission" date="2019-03" db="EMBL/GenBank/DDBJ databases">
        <title>Genomic Encyclopedia of Type Strains, Phase IV (KMG-IV): sequencing the most valuable type-strain genomes for metagenomic binning, comparative biology and taxonomic classification.</title>
        <authorList>
            <person name="Goeker M."/>
        </authorList>
    </citation>
    <scope>NUCLEOTIDE SEQUENCE [LARGE SCALE GENOMIC DNA]</scope>
    <source>
        <strain evidence="2 3">DSM 103792</strain>
    </source>
</reference>
<feature type="transmembrane region" description="Helical" evidence="1">
    <location>
        <begin position="21"/>
        <end position="41"/>
    </location>
</feature>
<feature type="transmembrane region" description="Helical" evidence="1">
    <location>
        <begin position="217"/>
        <end position="236"/>
    </location>
</feature>
<accession>A0A4R6UTJ9</accession>
<dbReference type="Proteomes" id="UP000295375">
    <property type="component" value="Unassembled WGS sequence"/>
</dbReference>
<organism evidence="2 3">
    <name type="scientific">Permianibacter aggregans</name>
    <dbReference type="NCBI Taxonomy" id="1510150"/>
    <lineage>
        <taxon>Bacteria</taxon>
        <taxon>Pseudomonadati</taxon>
        <taxon>Pseudomonadota</taxon>
        <taxon>Gammaproteobacteria</taxon>
        <taxon>Pseudomonadales</taxon>
        <taxon>Pseudomonadaceae</taxon>
        <taxon>Permianibacter</taxon>
    </lineage>
</organism>
<dbReference type="AlphaFoldDB" id="A0A4R6UTJ9"/>
<evidence type="ECO:0000313" key="3">
    <source>
        <dbReference type="Proteomes" id="UP000295375"/>
    </source>
</evidence>
<comment type="caution">
    <text evidence="2">The sequence shown here is derived from an EMBL/GenBank/DDBJ whole genome shotgun (WGS) entry which is preliminary data.</text>
</comment>
<name>A0A4R6UTJ9_9GAMM</name>
<evidence type="ECO:0000313" key="2">
    <source>
        <dbReference type="EMBL" id="TDQ50580.1"/>
    </source>
</evidence>
<keyword evidence="3" id="KW-1185">Reference proteome</keyword>
<sequence length="311" mass="35000">MNINAFKTSIRKEFWEHKGSLVWVPAGLAVLLTVLVLWVVIAASLKIGDREYVTIESERIEFAEAGKRLAEMPMEMREKVTVGMLNGVRSPFDGLLLLVTFFYFLACMYEERKDRSIYFWRSMPISDWHSTFSKVVTGVVIYPAIVLAAAAVVHLIVMIIGTIAAWNFGVSAWDTLWAPSALPVFWFKSLIGYWAMMLWAAPILMYFLLLGAATKRPLLFAVLTPPAVMLVEKLLFDTHVFGTWLGERFRGIAAILWQDMQAMADGEPVFPNVGYSQGAELLGNGQFWLGLVIAGLLMFGSVYARKRLQEV</sequence>
<dbReference type="OrthoDB" id="118685at2"/>
<feature type="transmembrane region" description="Helical" evidence="1">
    <location>
        <begin position="285"/>
        <end position="304"/>
    </location>
</feature>
<gene>
    <name evidence="2" type="ORF">EV696_102263</name>
</gene>
<evidence type="ECO:0000256" key="1">
    <source>
        <dbReference type="SAM" id="Phobius"/>
    </source>
</evidence>
<protein>
    <submittedName>
        <fullName evidence="2">ABC-2 type transport system permease protein</fullName>
    </submittedName>
</protein>
<dbReference type="RefSeq" id="WP_133587863.1">
    <property type="nucleotide sequence ID" value="NZ_CP037953.1"/>
</dbReference>
<keyword evidence="1" id="KW-0472">Membrane</keyword>
<proteinExistence type="predicted"/>
<dbReference type="EMBL" id="SNYM01000002">
    <property type="protein sequence ID" value="TDQ50580.1"/>
    <property type="molecule type" value="Genomic_DNA"/>
</dbReference>
<keyword evidence="1" id="KW-1133">Transmembrane helix</keyword>